<sequence>MKLSSPLSPRCKWFRTVVVPPGAGPAHVCRHPNEFHDALTSQSAQGRCPGGRAEQAHRREQDHRRTAASHPGLSRFGKWSSARSDFSTQVQNCCFQLRRIPNPISPGFSHRSSSSSTAGGFLSSGPTC</sequence>
<accession>A0A5C6N7B5</accession>
<reference evidence="2 3" key="1">
    <citation type="submission" date="2019-04" db="EMBL/GenBank/DDBJ databases">
        <title>Chromosome genome assembly for Takifugu flavidus.</title>
        <authorList>
            <person name="Xiao S."/>
        </authorList>
    </citation>
    <scope>NUCLEOTIDE SEQUENCE [LARGE SCALE GENOMIC DNA]</scope>
    <source>
        <strain evidence="2">HTHZ2018</strain>
        <tissue evidence="2">Muscle</tissue>
    </source>
</reference>
<feature type="region of interest" description="Disordered" evidence="1">
    <location>
        <begin position="104"/>
        <end position="128"/>
    </location>
</feature>
<keyword evidence="3" id="KW-1185">Reference proteome</keyword>
<feature type="compositionally biased region" description="Basic and acidic residues" evidence="1">
    <location>
        <begin position="54"/>
        <end position="65"/>
    </location>
</feature>
<evidence type="ECO:0000313" key="2">
    <source>
        <dbReference type="EMBL" id="TWW63352.1"/>
    </source>
</evidence>
<dbReference type="EMBL" id="RHFK02000016">
    <property type="protein sequence ID" value="TWW63352.1"/>
    <property type="molecule type" value="Genomic_DNA"/>
</dbReference>
<feature type="compositionally biased region" description="Low complexity" evidence="1">
    <location>
        <begin position="105"/>
        <end position="128"/>
    </location>
</feature>
<gene>
    <name evidence="2" type="ORF">D4764_03G0003600</name>
</gene>
<name>A0A5C6N7B5_9TELE</name>
<proteinExistence type="predicted"/>
<evidence type="ECO:0000313" key="3">
    <source>
        <dbReference type="Proteomes" id="UP000324091"/>
    </source>
</evidence>
<comment type="caution">
    <text evidence="2">The sequence shown here is derived from an EMBL/GenBank/DDBJ whole genome shotgun (WGS) entry which is preliminary data.</text>
</comment>
<feature type="region of interest" description="Disordered" evidence="1">
    <location>
        <begin position="40"/>
        <end position="79"/>
    </location>
</feature>
<protein>
    <submittedName>
        <fullName evidence="2">Uncharacterized protein</fullName>
    </submittedName>
</protein>
<dbReference type="Proteomes" id="UP000324091">
    <property type="component" value="Chromosome 3"/>
</dbReference>
<dbReference type="AlphaFoldDB" id="A0A5C6N7B5"/>
<evidence type="ECO:0000256" key="1">
    <source>
        <dbReference type="SAM" id="MobiDB-lite"/>
    </source>
</evidence>
<organism evidence="2 3">
    <name type="scientific">Takifugu flavidus</name>
    <name type="common">sansaifugu</name>
    <dbReference type="NCBI Taxonomy" id="433684"/>
    <lineage>
        <taxon>Eukaryota</taxon>
        <taxon>Metazoa</taxon>
        <taxon>Chordata</taxon>
        <taxon>Craniata</taxon>
        <taxon>Vertebrata</taxon>
        <taxon>Euteleostomi</taxon>
        <taxon>Actinopterygii</taxon>
        <taxon>Neopterygii</taxon>
        <taxon>Teleostei</taxon>
        <taxon>Neoteleostei</taxon>
        <taxon>Acanthomorphata</taxon>
        <taxon>Eupercaria</taxon>
        <taxon>Tetraodontiformes</taxon>
        <taxon>Tetradontoidea</taxon>
        <taxon>Tetraodontidae</taxon>
        <taxon>Takifugu</taxon>
    </lineage>
</organism>